<accession>A0AAW5DZD1</accession>
<sequence>MKRYMSLILVILFMISNKAGASIEGYEIASKSKEDNITLFAKNENGFYHDFKIDFKGSIYSRPFWVNVTNPTYAPEIIYKDINKDEKNELIIILTKGYGTGLLWEEVHVFDTKNQAVNEVLVDNPIAIINKNVKTKISNEKAVLTISGKTTFVDIASLEINPSNLFEDIGFGSIIDYEVRDDQLIAKVIGQVSQAGFIGEIVITYDYRDKMYQAKSIEFQPYK</sequence>
<dbReference type="AlphaFoldDB" id="A0AAW5DZD1"/>
<comment type="caution">
    <text evidence="2">The sequence shown here is derived from an EMBL/GenBank/DDBJ whole genome shotgun (WGS) entry which is preliminary data.</text>
</comment>
<name>A0AAW5DZD1_9BACI</name>
<organism evidence="2 3">
    <name type="scientific">Fredinandcohnia quinoae</name>
    <dbReference type="NCBI Taxonomy" id="2918902"/>
    <lineage>
        <taxon>Bacteria</taxon>
        <taxon>Bacillati</taxon>
        <taxon>Bacillota</taxon>
        <taxon>Bacilli</taxon>
        <taxon>Bacillales</taxon>
        <taxon>Bacillaceae</taxon>
        <taxon>Fredinandcohnia</taxon>
    </lineage>
</organism>
<proteinExistence type="predicted"/>
<protein>
    <submittedName>
        <fullName evidence="2">Uncharacterized protein</fullName>
    </submittedName>
</protein>
<feature type="chain" id="PRO_5044025921" evidence="1">
    <location>
        <begin position="22"/>
        <end position="223"/>
    </location>
</feature>
<dbReference type="RefSeq" id="WP_240252745.1">
    <property type="nucleotide sequence ID" value="NZ_JAKTTI010000003.1"/>
</dbReference>
<gene>
    <name evidence="2" type="ORF">MJG50_03490</name>
</gene>
<evidence type="ECO:0000313" key="3">
    <source>
        <dbReference type="Proteomes" id="UP001431131"/>
    </source>
</evidence>
<feature type="signal peptide" evidence="1">
    <location>
        <begin position="1"/>
        <end position="21"/>
    </location>
</feature>
<dbReference type="Proteomes" id="UP001431131">
    <property type="component" value="Unassembled WGS sequence"/>
</dbReference>
<keyword evidence="3" id="KW-1185">Reference proteome</keyword>
<evidence type="ECO:0000313" key="2">
    <source>
        <dbReference type="EMBL" id="MCH1624380.1"/>
    </source>
</evidence>
<dbReference type="EMBL" id="JAKTTI010000003">
    <property type="protein sequence ID" value="MCH1624380.1"/>
    <property type="molecule type" value="Genomic_DNA"/>
</dbReference>
<evidence type="ECO:0000256" key="1">
    <source>
        <dbReference type="SAM" id="SignalP"/>
    </source>
</evidence>
<keyword evidence="1" id="KW-0732">Signal</keyword>
<reference evidence="2" key="1">
    <citation type="submission" date="2022-02" db="EMBL/GenBank/DDBJ databases">
        <title>Fredinandcohnia quinoae sp. nov. isolated from Chenopodium quinoa seeds.</title>
        <authorList>
            <person name="Saati-Santamaria Z."/>
            <person name="Flores-Felix J.D."/>
            <person name="Igual J.M."/>
            <person name="Velazquez E."/>
            <person name="Garcia-Fraile P."/>
            <person name="Martinez-Molina E."/>
        </authorList>
    </citation>
    <scope>NUCLEOTIDE SEQUENCE</scope>
    <source>
        <strain evidence="2">SECRCQ15</strain>
    </source>
</reference>